<evidence type="ECO:0000313" key="1">
    <source>
        <dbReference type="EMBL" id="JAT38120.1"/>
    </source>
</evidence>
<protein>
    <submittedName>
        <fullName evidence="1">Uncharacterized protein</fullName>
    </submittedName>
</protein>
<feature type="non-terminal residue" evidence="1">
    <location>
        <position position="112"/>
    </location>
</feature>
<proteinExistence type="predicted"/>
<sequence length="112" mass="12930">ESIMSNGIVWEWVRAFKYGRTNIHDVEQNGRASLIADDLTQKVKKCKVKNRPFLFTTLSKELSAVLRSVQCQIVTEQLNYRVRWAQKMLTVEHETKCLVSALVFLSITVMRG</sequence>
<organism evidence="1">
    <name type="scientific">Graphocephala atropunctata</name>
    <dbReference type="NCBI Taxonomy" id="36148"/>
    <lineage>
        <taxon>Eukaryota</taxon>
        <taxon>Metazoa</taxon>
        <taxon>Ecdysozoa</taxon>
        <taxon>Arthropoda</taxon>
        <taxon>Hexapoda</taxon>
        <taxon>Insecta</taxon>
        <taxon>Pterygota</taxon>
        <taxon>Neoptera</taxon>
        <taxon>Paraneoptera</taxon>
        <taxon>Hemiptera</taxon>
        <taxon>Auchenorrhyncha</taxon>
        <taxon>Membracoidea</taxon>
        <taxon>Cicadellidae</taxon>
        <taxon>Cicadellinae</taxon>
        <taxon>Cicadellini</taxon>
        <taxon>Graphocephala</taxon>
    </lineage>
</organism>
<gene>
    <name evidence="1" type="ORF">g.54698</name>
</gene>
<dbReference type="AlphaFoldDB" id="A0A1B6MQ87"/>
<dbReference type="EMBL" id="GEBQ01001857">
    <property type="protein sequence ID" value="JAT38120.1"/>
    <property type="molecule type" value="Transcribed_RNA"/>
</dbReference>
<name>A0A1B6MQ87_9HEMI</name>
<reference evidence="1" key="1">
    <citation type="submission" date="2015-11" db="EMBL/GenBank/DDBJ databases">
        <title>De novo transcriptome assembly of four potential Pierce s Disease insect vectors from Arizona vineyards.</title>
        <authorList>
            <person name="Tassone E.E."/>
        </authorList>
    </citation>
    <scope>NUCLEOTIDE SEQUENCE</scope>
</reference>
<accession>A0A1B6MQ87</accession>
<feature type="non-terminal residue" evidence="1">
    <location>
        <position position="1"/>
    </location>
</feature>